<dbReference type="GO" id="GO:0046872">
    <property type="term" value="F:metal ion binding"/>
    <property type="evidence" value="ECO:0007669"/>
    <property type="project" value="UniProtKB-KW"/>
</dbReference>
<evidence type="ECO:0000313" key="14">
    <source>
        <dbReference type="EMBL" id="RFF29263.1"/>
    </source>
</evidence>
<sequence>MMAESLEHRLQEAHATGRPLVMGVVNVTPDSFSDGGEFLAPDRAVRHALELVASGADILDVGGESTRPGAEPVGELEELERVLPVIEGIVAATDVPVSIDTAKPGVMRRAVAAGASMINDVNGLRGEGAIEAVAELEVPVCIMHMLGEPRTMQKNPRYDSVVDDIRDFLRERVLACEAAGIPGSRIVLDPGFGFGKTLEHNLELLARLDEVVALGKPVLVGMSRKSMLGKLAGRERPADRVAASVASHLIAAQKGAAVVRVHDVAETVDALKVLQAVGSAVKTR</sequence>
<feature type="domain" description="Pterin-binding" evidence="13">
    <location>
        <begin position="19"/>
        <end position="272"/>
    </location>
</feature>
<dbReference type="InterPro" id="IPR045031">
    <property type="entry name" value="DHP_synth-like"/>
</dbReference>
<dbReference type="InterPro" id="IPR000489">
    <property type="entry name" value="Pterin-binding_dom"/>
</dbReference>
<evidence type="ECO:0000256" key="5">
    <source>
        <dbReference type="ARBA" id="ARBA00012458"/>
    </source>
</evidence>
<dbReference type="NCBIfam" id="TIGR01496">
    <property type="entry name" value="DHPS"/>
    <property type="match status" value="1"/>
</dbReference>
<name>A0A3E1K5F3_9GAMM</name>
<dbReference type="GO" id="GO:0004156">
    <property type="term" value="F:dihydropteroate synthase activity"/>
    <property type="evidence" value="ECO:0007669"/>
    <property type="project" value="UniProtKB-EC"/>
</dbReference>
<dbReference type="PANTHER" id="PTHR20941:SF1">
    <property type="entry name" value="FOLIC ACID SYNTHESIS PROTEIN FOL1"/>
    <property type="match status" value="1"/>
</dbReference>
<evidence type="ECO:0000313" key="15">
    <source>
        <dbReference type="Proteomes" id="UP000260351"/>
    </source>
</evidence>
<evidence type="ECO:0000256" key="3">
    <source>
        <dbReference type="ARBA" id="ARBA00004763"/>
    </source>
</evidence>
<evidence type="ECO:0000256" key="12">
    <source>
        <dbReference type="RuleBase" id="RU361205"/>
    </source>
</evidence>
<protein>
    <recommendedName>
        <fullName evidence="6 12">Dihydropteroate synthase</fullName>
        <shortName evidence="12">DHPS</shortName>
        <ecNumber evidence="5 12">2.5.1.15</ecNumber>
    </recommendedName>
    <alternativeName>
        <fullName evidence="11 12">Dihydropteroate pyrophosphorylase</fullName>
    </alternativeName>
</protein>
<evidence type="ECO:0000256" key="8">
    <source>
        <dbReference type="ARBA" id="ARBA00022723"/>
    </source>
</evidence>
<dbReference type="SUPFAM" id="SSF51717">
    <property type="entry name" value="Dihydropteroate synthetase-like"/>
    <property type="match status" value="1"/>
</dbReference>
<evidence type="ECO:0000256" key="1">
    <source>
        <dbReference type="ARBA" id="ARBA00000012"/>
    </source>
</evidence>
<comment type="cofactor">
    <cofactor evidence="2 12">
        <name>Mg(2+)</name>
        <dbReference type="ChEBI" id="CHEBI:18420"/>
    </cofactor>
</comment>
<organism evidence="14 15">
    <name type="scientific">Wenzhouxiangella sediminis</name>
    <dbReference type="NCBI Taxonomy" id="1792836"/>
    <lineage>
        <taxon>Bacteria</taxon>
        <taxon>Pseudomonadati</taxon>
        <taxon>Pseudomonadota</taxon>
        <taxon>Gammaproteobacteria</taxon>
        <taxon>Chromatiales</taxon>
        <taxon>Wenzhouxiangellaceae</taxon>
        <taxon>Wenzhouxiangella</taxon>
    </lineage>
</organism>
<dbReference type="Gene3D" id="3.20.20.20">
    <property type="entry name" value="Dihydropteroate synthase-like"/>
    <property type="match status" value="1"/>
</dbReference>
<dbReference type="PROSITE" id="PS00793">
    <property type="entry name" value="DHPS_2"/>
    <property type="match status" value="1"/>
</dbReference>
<gene>
    <name evidence="14" type="primary">folP</name>
    <name evidence="14" type="ORF">DZC52_14275</name>
</gene>
<evidence type="ECO:0000256" key="11">
    <source>
        <dbReference type="ARBA" id="ARBA00030193"/>
    </source>
</evidence>
<comment type="catalytic activity">
    <reaction evidence="1">
        <text>(7,8-dihydropterin-6-yl)methyl diphosphate + 4-aminobenzoate = 7,8-dihydropteroate + diphosphate</text>
        <dbReference type="Rhea" id="RHEA:19949"/>
        <dbReference type="ChEBI" id="CHEBI:17836"/>
        <dbReference type="ChEBI" id="CHEBI:17839"/>
        <dbReference type="ChEBI" id="CHEBI:33019"/>
        <dbReference type="ChEBI" id="CHEBI:72950"/>
        <dbReference type="EC" id="2.5.1.15"/>
    </reaction>
</comment>
<dbReference type="FunFam" id="3.20.20.20:FF:000006">
    <property type="entry name" value="Dihydropteroate synthase"/>
    <property type="match status" value="1"/>
</dbReference>
<evidence type="ECO:0000256" key="4">
    <source>
        <dbReference type="ARBA" id="ARBA00009503"/>
    </source>
</evidence>
<reference evidence="14 15" key="1">
    <citation type="submission" date="2018-08" db="EMBL/GenBank/DDBJ databases">
        <title>Wenzhouxiangella salilacus sp. nov., a novel bacterium isolated from a saline lake in Xinjiang Province, China.</title>
        <authorList>
            <person name="Han S."/>
        </authorList>
    </citation>
    <scope>NUCLEOTIDE SEQUENCE [LARGE SCALE GENOMIC DNA]</scope>
    <source>
        <strain evidence="14 15">XDB06</strain>
    </source>
</reference>
<dbReference type="PROSITE" id="PS50972">
    <property type="entry name" value="PTERIN_BINDING"/>
    <property type="match status" value="1"/>
</dbReference>
<evidence type="ECO:0000256" key="9">
    <source>
        <dbReference type="ARBA" id="ARBA00022842"/>
    </source>
</evidence>
<comment type="caution">
    <text evidence="14">The sequence shown here is derived from an EMBL/GenBank/DDBJ whole genome shotgun (WGS) entry which is preliminary data.</text>
</comment>
<keyword evidence="8 12" id="KW-0479">Metal-binding</keyword>
<dbReference type="InterPro" id="IPR011005">
    <property type="entry name" value="Dihydropteroate_synth-like_sf"/>
</dbReference>
<dbReference type="GO" id="GO:0005829">
    <property type="term" value="C:cytosol"/>
    <property type="evidence" value="ECO:0007669"/>
    <property type="project" value="TreeGrafter"/>
</dbReference>
<dbReference type="PANTHER" id="PTHR20941">
    <property type="entry name" value="FOLATE SYNTHESIS PROTEINS"/>
    <property type="match status" value="1"/>
</dbReference>
<evidence type="ECO:0000256" key="6">
    <source>
        <dbReference type="ARBA" id="ARBA00016919"/>
    </source>
</evidence>
<proteinExistence type="inferred from homology"/>
<dbReference type="UniPathway" id="UPA00077">
    <property type="reaction ID" value="UER00156"/>
</dbReference>
<dbReference type="EMBL" id="QUZK01000051">
    <property type="protein sequence ID" value="RFF29263.1"/>
    <property type="molecule type" value="Genomic_DNA"/>
</dbReference>
<keyword evidence="9 12" id="KW-0460">Magnesium</keyword>
<dbReference type="OrthoDB" id="9811744at2"/>
<dbReference type="GO" id="GO:0046654">
    <property type="term" value="P:tetrahydrofolate biosynthetic process"/>
    <property type="evidence" value="ECO:0007669"/>
    <property type="project" value="UniProtKB-UniPathway"/>
</dbReference>
<evidence type="ECO:0000256" key="2">
    <source>
        <dbReference type="ARBA" id="ARBA00001946"/>
    </source>
</evidence>
<evidence type="ECO:0000256" key="10">
    <source>
        <dbReference type="ARBA" id="ARBA00022909"/>
    </source>
</evidence>
<dbReference type="Pfam" id="PF00809">
    <property type="entry name" value="Pterin_bind"/>
    <property type="match status" value="1"/>
</dbReference>
<comment type="similarity">
    <text evidence="4 12">Belongs to the DHPS family.</text>
</comment>
<keyword evidence="15" id="KW-1185">Reference proteome</keyword>
<comment type="pathway">
    <text evidence="3 12">Cofactor biosynthesis; tetrahydrofolate biosynthesis; 7,8-dihydrofolate from 2-amino-4-hydroxy-6-hydroxymethyl-7,8-dihydropteridine diphosphate and 4-aminobenzoate: step 1/2.</text>
</comment>
<comment type="function">
    <text evidence="12">Catalyzes the condensation of para-aminobenzoate (pABA) with 6-hydroxymethyl-7,8-dihydropterin diphosphate (DHPt-PP) to form 7,8-dihydropteroate (H2Pte), the immediate precursor of folate derivatives.</text>
</comment>
<dbReference type="PROSITE" id="PS00792">
    <property type="entry name" value="DHPS_1"/>
    <property type="match status" value="1"/>
</dbReference>
<keyword evidence="7 12" id="KW-0808">Transferase</keyword>
<accession>A0A3E1K5F3</accession>
<dbReference type="AlphaFoldDB" id="A0A3E1K5F3"/>
<dbReference type="Proteomes" id="UP000260351">
    <property type="component" value="Unassembled WGS sequence"/>
</dbReference>
<dbReference type="CDD" id="cd00739">
    <property type="entry name" value="DHPS"/>
    <property type="match status" value="1"/>
</dbReference>
<dbReference type="InterPro" id="IPR006390">
    <property type="entry name" value="DHP_synth_dom"/>
</dbReference>
<dbReference type="GO" id="GO:0046656">
    <property type="term" value="P:folic acid biosynthetic process"/>
    <property type="evidence" value="ECO:0007669"/>
    <property type="project" value="UniProtKB-KW"/>
</dbReference>
<keyword evidence="10 12" id="KW-0289">Folate biosynthesis</keyword>
<evidence type="ECO:0000256" key="7">
    <source>
        <dbReference type="ARBA" id="ARBA00022679"/>
    </source>
</evidence>
<evidence type="ECO:0000259" key="13">
    <source>
        <dbReference type="PROSITE" id="PS50972"/>
    </source>
</evidence>
<dbReference type="EC" id="2.5.1.15" evidence="5 12"/>